<evidence type="ECO:0000313" key="2">
    <source>
        <dbReference type="EMBL" id="KAJ6771850.1"/>
    </source>
</evidence>
<keyword evidence="3" id="KW-1185">Reference proteome</keyword>
<dbReference type="GO" id="GO:0005783">
    <property type="term" value="C:endoplasmic reticulum"/>
    <property type="evidence" value="ECO:0007669"/>
    <property type="project" value="TreeGrafter"/>
</dbReference>
<proteinExistence type="predicted"/>
<feature type="compositionally biased region" description="Acidic residues" evidence="1">
    <location>
        <begin position="106"/>
        <end position="115"/>
    </location>
</feature>
<reference evidence="2" key="1">
    <citation type="submission" date="2022-11" db="EMBL/GenBank/DDBJ databases">
        <authorList>
            <person name="Hyden B.L."/>
            <person name="Feng K."/>
            <person name="Yates T."/>
            <person name="Jawdy S."/>
            <person name="Smart L.B."/>
            <person name="Muchero W."/>
        </authorList>
    </citation>
    <scope>NUCLEOTIDE SEQUENCE</scope>
    <source>
        <tissue evidence="2">Shoot tip</tissue>
    </source>
</reference>
<comment type="caution">
    <text evidence="2">The sequence shown here is derived from an EMBL/GenBank/DDBJ whole genome shotgun (WGS) entry which is preliminary data.</text>
</comment>
<feature type="compositionally biased region" description="Basic and acidic residues" evidence="1">
    <location>
        <begin position="117"/>
        <end position="130"/>
    </location>
</feature>
<dbReference type="GO" id="GO:0005794">
    <property type="term" value="C:Golgi apparatus"/>
    <property type="evidence" value="ECO:0007669"/>
    <property type="project" value="TreeGrafter"/>
</dbReference>
<keyword evidence="2" id="KW-0472">Membrane</keyword>
<dbReference type="PANTHER" id="PTHR13448:SF14">
    <property type="entry name" value="F26K24.17 PROTEIN"/>
    <property type="match status" value="1"/>
</dbReference>
<evidence type="ECO:0000256" key="1">
    <source>
        <dbReference type="SAM" id="MobiDB-lite"/>
    </source>
</evidence>
<reference evidence="2" key="2">
    <citation type="journal article" date="2023" name="Int. J. Mol. Sci.">
        <title>De Novo Assembly and Annotation of 11 Diverse Shrub Willow (Salix) Genomes Reveals Novel Gene Organization in Sex-Linked Regions.</title>
        <authorList>
            <person name="Hyden B."/>
            <person name="Feng K."/>
            <person name="Yates T.B."/>
            <person name="Jawdy S."/>
            <person name="Cereghino C."/>
            <person name="Smart L.B."/>
            <person name="Muchero W."/>
        </authorList>
    </citation>
    <scope>NUCLEOTIDE SEQUENCE</scope>
    <source>
        <tissue evidence="2">Shoot tip</tissue>
    </source>
</reference>
<gene>
    <name evidence="2" type="ORF">OIU74_018153</name>
</gene>
<sequence length="593" mass="64906">MDSSESNENHQIASNNNSHPNANDYGWQKVTNAKRQRKQRSAADSAANNSHPIANDSNKLNNVFRSLELQSEDRRRKILESQRAAADAAAIVDTRSRSKHHHRSDDEDDDYDSDEAGVSKENVKAEEKIVKQKKPKKPKVTVADAAAKIDAGDLTAFLSDISGSYEGQQEIQLMRFADYFGRAFSAVSSSQFPWVKMFRENTVAKLADIPLSHISDAVYKTAADWINHLSIAALGSFVLWSLDSILADLASQQGGSKGSKKGVQQASSKSQVAVFVVLAMVLRRKPDALVNVLPTLGESSKYQGQDKLVVIVWMIAQASHGDLAVGLYSWGHYLLPIVNGKGSNPQSRDIILQSVEKILAAPKARSILVNGAVKKGERLMPPSALEILLRVTFPSSSARLKATERFGAIYPTLKEVALAGAPRSKAMKQVSQQILSFALKAAGESVPELSKEAAGISIWCLTQNADCYKQWDKVYQDNLEASVAVLKRLLEGWKVLSVKLAPLDPMRETIKNFRQKNEKGMEPEADATRQALFREADKHCKALSGKLSHGHGCLKGMAVAVIALAAGAAILSSNLESWDWKELPVFISSQFSF</sequence>
<dbReference type="Proteomes" id="UP001151752">
    <property type="component" value="Chromosome 10"/>
</dbReference>
<feature type="compositionally biased region" description="Polar residues" evidence="1">
    <location>
        <begin position="1"/>
        <end position="21"/>
    </location>
</feature>
<dbReference type="AlphaFoldDB" id="A0A9Q0WUC3"/>
<dbReference type="InterPro" id="IPR019308">
    <property type="entry name" value="TMEM214"/>
</dbReference>
<feature type="region of interest" description="Disordered" evidence="1">
    <location>
        <begin position="1"/>
        <end position="59"/>
    </location>
</feature>
<feature type="compositionally biased region" description="Polar residues" evidence="1">
    <location>
        <begin position="46"/>
        <end position="59"/>
    </location>
</feature>
<feature type="region of interest" description="Disordered" evidence="1">
    <location>
        <begin position="79"/>
        <end position="137"/>
    </location>
</feature>
<accession>A0A9Q0WUC3</accession>
<name>A0A9Q0WUC3_9ROSI</name>
<dbReference type="PANTHER" id="PTHR13448">
    <property type="entry name" value="TRANSMEMBRANE PROTEIN 214"/>
    <property type="match status" value="1"/>
</dbReference>
<organism evidence="2 3">
    <name type="scientific">Salix koriyanagi</name>
    <dbReference type="NCBI Taxonomy" id="2511006"/>
    <lineage>
        <taxon>Eukaryota</taxon>
        <taxon>Viridiplantae</taxon>
        <taxon>Streptophyta</taxon>
        <taxon>Embryophyta</taxon>
        <taxon>Tracheophyta</taxon>
        <taxon>Spermatophyta</taxon>
        <taxon>Magnoliopsida</taxon>
        <taxon>eudicotyledons</taxon>
        <taxon>Gunneridae</taxon>
        <taxon>Pentapetalae</taxon>
        <taxon>rosids</taxon>
        <taxon>fabids</taxon>
        <taxon>Malpighiales</taxon>
        <taxon>Salicaceae</taxon>
        <taxon>Saliceae</taxon>
        <taxon>Salix</taxon>
    </lineage>
</organism>
<protein>
    <submittedName>
        <fullName evidence="2">TRANSMEMBRANE PROTEIN 214</fullName>
    </submittedName>
</protein>
<dbReference type="Pfam" id="PF10151">
    <property type="entry name" value="TMEM214"/>
    <property type="match status" value="1"/>
</dbReference>
<keyword evidence="2" id="KW-0812">Transmembrane</keyword>
<dbReference type="EMBL" id="JAPFFM010000002">
    <property type="protein sequence ID" value="KAJ6771850.1"/>
    <property type="molecule type" value="Genomic_DNA"/>
</dbReference>
<evidence type="ECO:0000313" key="3">
    <source>
        <dbReference type="Proteomes" id="UP001151752"/>
    </source>
</evidence>